<evidence type="ECO:0000256" key="4">
    <source>
        <dbReference type="HAMAP-Rule" id="MF_00271"/>
    </source>
</evidence>
<dbReference type="STRING" id="1903181.BTN85_0604"/>
<dbReference type="GO" id="GO:0005886">
    <property type="term" value="C:plasma membrane"/>
    <property type="evidence" value="ECO:0007669"/>
    <property type="project" value="UniProtKB-SubCell"/>
</dbReference>
<dbReference type="HAMAP" id="MF_00271">
    <property type="entry name" value="ATP_synth_D_arch"/>
    <property type="match status" value="1"/>
</dbReference>
<name>A0A1Q6DUR3_METT1</name>
<keyword evidence="2 4" id="KW-0813">Transport</keyword>
<comment type="subunit">
    <text evidence="4">Has multiple subunits with at least A(3), B(3), C, D, E, F, H, I and proteolipid K(x).</text>
</comment>
<keyword evidence="7" id="KW-1185">Reference proteome</keyword>
<comment type="function">
    <text evidence="4">Component of the A-type ATP synthase that produces ATP from ADP in the presence of a proton gradient across the membrane.</text>
</comment>
<gene>
    <name evidence="4" type="primary">atpD</name>
    <name evidence="6" type="ORF">BTN85_0604</name>
</gene>
<keyword evidence="4" id="KW-0066">ATP synthesis</keyword>
<dbReference type="NCBIfam" id="NF001545">
    <property type="entry name" value="PRK00373.1-4"/>
    <property type="match status" value="1"/>
</dbReference>
<sequence length="200" mass="23585">MDLLEMRERLELAEKGHDLLEEKRDALVMEFFDIIKEAKGIREDVEEEMEKAFKNLIKAQATLSYDEVESISESTTECPEIDTSENNVMGVTVPVIELKEDPERDIDERGYPLTESNQYLDKATEHFEKAIKKIIDLAEIEESVRLLSEEIESTKRRVNALEYNLIPKFENTVDYIEMKLDEMERESFFRLKRIKDKLER</sequence>
<dbReference type="FunCoup" id="A0A1Q6DUR3">
    <property type="interactions" value="95"/>
</dbReference>
<keyword evidence="4" id="KW-1003">Cell membrane</keyword>
<dbReference type="GO" id="GO:0046933">
    <property type="term" value="F:proton-transporting ATP synthase activity, rotational mechanism"/>
    <property type="evidence" value="ECO:0007669"/>
    <property type="project" value="UniProtKB-UniRule"/>
</dbReference>
<feature type="coiled-coil region" evidence="5">
    <location>
        <begin position="3"/>
        <end position="62"/>
    </location>
</feature>
<evidence type="ECO:0000313" key="6">
    <source>
        <dbReference type="EMBL" id="OKY78119.1"/>
    </source>
</evidence>
<dbReference type="InterPro" id="IPR002699">
    <property type="entry name" value="V_ATPase_D"/>
</dbReference>
<comment type="caution">
    <text evidence="6">The sequence shown here is derived from an EMBL/GenBank/DDBJ whole genome shotgun (WGS) entry which is preliminary data.</text>
</comment>
<keyword evidence="3 4" id="KW-0406">Ion transport</keyword>
<evidence type="ECO:0000256" key="1">
    <source>
        <dbReference type="ARBA" id="ARBA00005850"/>
    </source>
</evidence>
<reference evidence="6" key="1">
    <citation type="submission" date="2016-12" db="EMBL/GenBank/DDBJ databases">
        <title>Discovery of methanogenic haloarchaea.</title>
        <authorList>
            <person name="Sorokin D.Y."/>
            <person name="Makarova K.S."/>
            <person name="Abbas B."/>
            <person name="Ferrer M."/>
            <person name="Golyshin P.N."/>
        </authorList>
    </citation>
    <scope>NUCLEOTIDE SEQUENCE [LARGE SCALE GENOMIC DNA]</scope>
    <source>
        <strain evidence="6">HMET1</strain>
    </source>
</reference>
<dbReference type="GO" id="GO:0005524">
    <property type="term" value="F:ATP binding"/>
    <property type="evidence" value="ECO:0007669"/>
    <property type="project" value="UniProtKB-UniRule"/>
</dbReference>
<feature type="coiled-coil region" evidence="5">
    <location>
        <begin position="137"/>
        <end position="186"/>
    </location>
</feature>
<evidence type="ECO:0000256" key="2">
    <source>
        <dbReference type="ARBA" id="ARBA00022448"/>
    </source>
</evidence>
<accession>A0A1Q6DUR3</accession>
<keyword evidence="4" id="KW-0472">Membrane</keyword>
<dbReference type="Pfam" id="PF01813">
    <property type="entry name" value="ATP-synt_D"/>
    <property type="match status" value="1"/>
</dbReference>
<dbReference type="GO" id="GO:0042777">
    <property type="term" value="P:proton motive force-driven plasma membrane ATP synthesis"/>
    <property type="evidence" value="ECO:0007669"/>
    <property type="project" value="UniProtKB-UniRule"/>
</dbReference>
<evidence type="ECO:0000313" key="7">
    <source>
        <dbReference type="Proteomes" id="UP000185744"/>
    </source>
</evidence>
<dbReference type="AlphaFoldDB" id="A0A1Q6DUR3"/>
<dbReference type="NCBIfam" id="TIGR00309">
    <property type="entry name" value="V_ATPase_subD"/>
    <property type="match status" value="1"/>
</dbReference>
<keyword evidence="4" id="KW-0375">Hydrogen ion transport</keyword>
<dbReference type="Proteomes" id="UP000185744">
    <property type="component" value="Unassembled WGS sequence"/>
</dbReference>
<dbReference type="Gene3D" id="1.10.287.3240">
    <property type="match status" value="1"/>
</dbReference>
<evidence type="ECO:0000256" key="3">
    <source>
        <dbReference type="ARBA" id="ARBA00023065"/>
    </source>
</evidence>
<dbReference type="EMBL" id="MSDW01000001">
    <property type="protein sequence ID" value="OKY78119.1"/>
    <property type="molecule type" value="Genomic_DNA"/>
</dbReference>
<dbReference type="InParanoid" id="A0A1Q6DUR3"/>
<organism evidence="6 7">
    <name type="scientific">Methanohalarchaeum thermophilum</name>
    <dbReference type="NCBI Taxonomy" id="1903181"/>
    <lineage>
        <taxon>Archaea</taxon>
        <taxon>Methanobacteriati</taxon>
        <taxon>Methanobacteriota</taxon>
        <taxon>Methanonatronarchaeia</taxon>
        <taxon>Methanonatronarchaeales</taxon>
        <taxon>Methanonatronarchaeaceae</taxon>
        <taxon>Candidatus Methanohalarchaeum</taxon>
    </lineage>
</organism>
<evidence type="ECO:0000256" key="5">
    <source>
        <dbReference type="SAM" id="Coils"/>
    </source>
</evidence>
<dbReference type="PANTHER" id="PTHR11671">
    <property type="entry name" value="V-TYPE ATP SYNTHASE SUBUNIT D"/>
    <property type="match status" value="1"/>
</dbReference>
<comment type="similarity">
    <text evidence="1 4">Belongs to the V-ATPase D subunit family.</text>
</comment>
<proteinExistence type="inferred from homology"/>
<comment type="subcellular location">
    <subcellularLocation>
        <location evidence="4">Cell membrane</location>
        <topology evidence="4">Peripheral membrane protein</topology>
    </subcellularLocation>
</comment>
<protein>
    <recommendedName>
        <fullName evidence="4">A-type ATP synthase subunit D</fullName>
    </recommendedName>
</protein>
<dbReference type="GO" id="GO:0046961">
    <property type="term" value="F:proton-transporting ATPase activity, rotational mechanism"/>
    <property type="evidence" value="ECO:0007669"/>
    <property type="project" value="InterPro"/>
</dbReference>
<keyword evidence="5" id="KW-0175">Coiled coil</keyword>